<organism evidence="4 5">
    <name type="scientific">Phlebiopsis gigantea (strain 11061_1 CR5-6)</name>
    <name type="common">White-rot fungus</name>
    <name type="synonym">Peniophora gigantea</name>
    <dbReference type="NCBI Taxonomy" id="745531"/>
    <lineage>
        <taxon>Eukaryota</taxon>
        <taxon>Fungi</taxon>
        <taxon>Dikarya</taxon>
        <taxon>Basidiomycota</taxon>
        <taxon>Agaricomycotina</taxon>
        <taxon>Agaricomycetes</taxon>
        <taxon>Polyporales</taxon>
        <taxon>Phanerochaetaceae</taxon>
        <taxon>Phlebiopsis</taxon>
    </lineage>
</organism>
<dbReference type="HOGENOM" id="CLU_007383_8_1_1"/>
<evidence type="ECO:0000256" key="2">
    <source>
        <dbReference type="ARBA" id="ARBA00022857"/>
    </source>
</evidence>
<dbReference type="PANTHER" id="PTHR42748:SF7">
    <property type="entry name" value="NMRA LIKE REDOX SENSOR 1-RELATED"/>
    <property type="match status" value="1"/>
</dbReference>
<reference evidence="4 5" key="1">
    <citation type="journal article" date="2014" name="PLoS Genet.">
        <title>Analysis of the Phlebiopsis gigantea genome, transcriptome and secretome provides insight into its pioneer colonization strategies of wood.</title>
        <authorList>
            <person name="Hori C."/>
            <person name="Ishida T."/>
            <person name="Igarashi K."/>
            <person name="Samejima M."/>
            <person name="Suzuki H."/>
            <person name="Master E."/>
            <person name="Ferreira P."/>
            <person name="Ruiz-Duenas F.J."/>
            <person name="Held B."/>
            <person name="Canessa P."/>
            <person name="Larrondo L.F."/>
            <person name="Schmoll M."/>
            <person name="Druzhinina I.S."/>
            <person name="Kubicek C.P."/>
            <person name="Gaskell J.A."/>
            <person name="Kersten P."/>
            <person name="St John F."/>
            <person name="Glasner J."/>
            <person name="Sabat G."/>
            <person name="Splinter BonDurant S."/>
            <person name="Syed K."/>
            <person name="Yadav J."/>
            <person name="Mgbeahuruike A.C."/>
            <person name="Kovalchuk A."/>
            <person name="Asiegbu F.O."/>
            <person name="Lackner G."/>
            <person name="Hoffmeister D."/>
            <person name="Rencoret J."/>
            <person name="Gutierrez A."/>
            <person name="Sun H."/>
            <person name="Lindquist E."/>
            <person name="Barry K."/>
            <person name="Riley R."/>
            <person name="Grigoriev I.V."/>
            <person name="Henrissat B."/>
            <person name="Kues U."/>
            <person name="Berka R.M."/>
            <person name="Martinez A.T."/>
            <person name="Covert S.F."/>
            <person name="Blanchette R.A."/>
            <person name="Cullen D."/>
        </authorList>
    </citation>
    <scope>NUCLEOTIDE SEQUENCE [LARGE SCALE GENOMIC DNA]</scope>
    <source>
        <strain evidence="4 5">11061_1 CR5-6</strain>
    </source>
</reference>
<dbReference type="InterPro" id="IPR036291">
    <property type="entry name" value="NAD(P)-bd_dom_sf"/>
</dbReference>
<protein>
    <recommendedName>
        <fullName evidence="3">NmrA-like domain-containing protein</fullName>
    </recommendedName>
</protein>
<evidence type="ECO:0000313" key="5">
    <source>
        <dbReference type="Proteomes" id="UP000053257"/>
    </source>
</evidence>
<dbReference type="GO" id="GO:0005634">
    <property type="term" value="C:nucleus"/>
    <property type="evidence" value="ECO:0007669"/>
    <property type="project" value="TreeGrafter"/>
</dbReference>
<dbReference type="Pfam" id="PF05368">
    <property type="entry name" value="NmrA"/>
    <property type="match status" value="1"/>
</dbReference>
<evidence type="ECO:0000259" key="3">
    <source>
        <dbReference type="Pfam" id="PF05368"/>
    </source>
</evidence>
<dbReference type="EMBL" id="KN840472">
    <property type="protein sequence ID" value="KIP08946.1"/>
    <property type="molecule type" value="Genomic_DNA"/>
</dbReference>
<dbReference type="InterPro" id="IPR008030">
    <property type="entry name" value="NmrA-like"/>
</dbReference>
<dbReference type="OrthoDB" id="419598at2759"/>
<dbReference type="InterPro" id="IPR051164">
    <property type="entry name" value="NmrA-like_oxidored"/>
</dbReference>
<keyword evidence="2" id="KW-0521">NADP</keyword>
<feature type="domain" description="NmrA-like" evidence="3">
    <location>
        <begin position="10"/>
        <end position="294"/>
    </location>
</feature>
<dbReference type="SUPFAM" id="SSF51735">
    <property type="entry name" value="NAD(P)-binding Rossmann-fold domains"/>
    <property type="match status" value="1"/>
</dbReference>
<evidence type="ECO:0000313" key="4">
    <source>
        <dbReference type="EMBL" id="KIP08946.1"/>
    </source>
</evidence>
<dbReference type="AlphaFoldDB" id="A0A0C3S1G2"/>
<dbReference type="Gene3D" id="3.90.25.10">
    <property type="entry name" value="UDP-galactose 4-epimerase, domain 1"/>
    <property type="match status" value="1"/>
</dbReference>
<sequence>MRFSPTSTSQPVAVIGATGTQGSGVLSAMLATDHPVYALTRSAARLQHLQKASLAVIDTDITVPASVRTGLVGVWALFINTLSDYSQPEGTEERLLKSLIDAAAQSGVEYLVMSTLPEGMPARAYIEKSRAMAYARKVAKKTQLKPIFVHMGWYMSGFSNHMNPVLNPIDNVMEFRWSTIDENTFFPLVSAATDLGPVVRSILEHPDDWVGIEVPVVGDVLTAPQIAEVYSKVKGKAARAVFVDHIPQESLPSWTERHKGYREVGYFPKYVGREHEIPDFARRLYPQMKSFEDWAVEVEF</sequence>
<name>A0A0C3S1G2_PHLG1</name>
<dbReference type="Proteomes" id="UP000053257">
    <property type="component" value="Unassembled WGS sequence"/>
</dbReference>
<gene>
    <name evidence="4" type="ORF">PHLGIDRAFT_354510</name>
</gene>
<dbReference type="PANTHER" id="PTHR42748">
    <property type="entry name" value="NITROGEN METABOLITE REPRESSION PROTEIN NMRA FAMILY MEMBER"/>
    <property type="match status" value="1"/>
</dbReference>
<evidence type="ECO:0000256" key="1">
    <source>
        <dbReference type="ARBA" id="ARBA00006328"/>
    </source>
</evidence>
<comment type="similarity">
    <text evidence="1">Belongs to the NmrA-type oxidoreductase family.</text>
</comment>
<proteinExistence type="inferred from homology"/>
<accession>A0A0C3S1G2</accession>
<keyword evidence="5" id="KW-1185">Reference proteome</keyword>
<dbReference type="STRING" id="745531.A0A0C3S1G2"/>
<dbReference type="Gene3D" id="3.40.50.720">
    <property type="entry name" value="NAD(P)-binding Rossmann-like Domain"/>
    <property type="match status" value="1"/>
</dbReference>